<comment type="caution">
    <text evidence="13">The sequence shown here is derived from an EMBL/GenBank/DDBJ whole genome shotgun (WGS) entry which is preliminary data.</text>
</comment>
<dbReference type="EMBL" id="JAHDVG010000474">
    <property type="protein sequence ID" value="KAH1178550.1"/>
    <property type="molecule type" value="Genomic_DNA"/>
</dbReference>
<dbReference type="InterPro" id="IPR037722">
    <property type="entry name" value="C2C_Ferlin"/>
</dbReference>
<keyword evidence="6" id="KW-0677">Repeat</keyword>
<keyword evidence="5" id="KW-0812">Transmembrane</keyword>
<dbReference type="CDD" id="cd04011">
    <property type="entry name" value="C2B_Ferlin"/>
    <property type="match status" value="1"/>
</dbReference>
<keyword evidence="14" id="KW-1185">Reference proteome</keyword>
<keyword evidence="4" id="KW-1003">Cell membrane</keyword>
<feature type="domain" description="C2" evidence="12">
    <location>
        <begin position="1759"/>
        <end position="1908"/>
    </location>
</feature>
<keyword evidence="9" id="KW-0472">Membrane</keyword>
<feature type="domain" description="C2" evidence="12">
    <location>
        <begin position="1272"/>
        <end position="1396"/>
    </location>
</feature>
<dbReference type="FunFam" id="2.60.40.150:FF:000026">
    <property type="entry name" value="dysferlin isoform X2"/>
    <property type="match status" value="1"/>
</dbReference>
<dbReference type="SMART" id="SM00694">
    <property type="entry name" value="DysFC"/>
    <property type="match status" value="2"/>
</dbReference>
<keyword evidence="8" id="KW-1133">Transmembrane helix</keyword>
<dbReference type="CDD" id="cd08374">
    <property type="entry name" value="C2F_Ferlin"/>
    <property type="match status" value="1"/>
</dbReference>
<dbReference type="SMART" id="SM01201">
    <property type="entry name" value="FerB"/>
    <property type="match status" value="1"/>
</dbReference>
<protein>
    <recommendedName>
        <fullName evidence="12">C2 domain-containing protein</fullName>
    </recommendedName>
</protein>
<accession>A0A9D3XGB9</accession>
<evidence type="ECO:0000256" key="11">
    <source>
        <dbReference type="SAM" id="MobiDB-lite"/>
    </source>
</evidence>
<dbReference type="InterPro" id="IPR037721">
    <property type="entry name" value="Ferlin"/>
</dbReference>
<dbReference type="InterPro" id="IPR037724">
    <property type="entry name" value="C2E_Ferlin"/>
</dbReference>
<dbReference type="CDD" id="cd04037">
    <property type="entry name" value="C2E_Ferlin"/>
    <property type="match status" value="1"/>
</dbReference>
<dbReference type="GO" id="GO:0061025">
    <property type="term" value="P:membrane fusion"/>
    <property type="evidence" value="ECO:0007669"/>
    <property type="project" value="TreeGrafter"/>
</dbReference>
<dbReference type="GO" id="GO:0030659">
    <property type="term" value="C:cytoplasmic vesicle membrane"/>
    <property type="evidence" value="ECO:0007669"/>
    <property type="project" value="UniProtKB-SubCell"/>
</dbReference>
<dbReference type="Pfam" id="PF22901">
    <property type="entry name" value="dsrm_Ferlin"/>
    <property type="match status" value="1"/>
</dbReference>
<organism evidence="13 14">
    <name type="scientific">Mauremys mutica</name>
    <name type="common">yellowpond turtle</name>
    <dbReference type="NCBI Taxonomy" id="74926"/>
    <lineage>
        <taxon>Eukaryota</taxon>
        <taxon>Metazoa</taxon>
        <taxon>Chordata</taxon>
        <taxon>Craniata</taxon>
        <taxon>Vertebrata</taxon>
        <taxon>Euteleostomi</taxon>
        <taxon>Archelosauria</taxon>
        <taxon>Testudinata</taxon>
        <taxon>Testudines</taxon>
        <taxon>Cryptodira</taxon>
        <taxon>Durocryptodira</taxon>
        <taxon>Testudinoidea</taxon>
        <taxon>Geoemydidae</taxon>
        <taxon>Geoemydinae</taxon>
        <taxon>Mauremys</taxon>
    </lineage>
</organism>
<feature type="domain" description="C2" evidence="12">
    <location>
        <begin position="154"/>
        <end position="275"/>
    </location>
</feature>
<dbReference type="InterPro" id="IPR006614">
    <property type="entry name" value="Peroxin/Ferlin"/>
</dbReference>
<dbReference type="Pfam" id="PF08150">
    <property type="entry name" value="FerB"/>
    <property type="match status" value="1"/>
</dbReference>
<dbReference type="PANTHER" id="PTHR12546">
    <property type="entry name" value="FER-1-LIKE"/>
    <property type="match status" value="1"/>
</dbReference>
<evidence type="ECO:0000256" key="3">
    <source>
        <dbReference type="ARBA" id="ARBA00007561"/>
    </source>
</evidence>
<dbReference type="CDD" id="cd04017">
    <property type="entry name" value="C2D_Ferlin"/>
    <property type="match status" value="1"/>
</dbReference>
<dbReference type="GO" id="GO:0007009">
    <property type="term" value="P:plasma membrane organization"/>
    <property type="evidence" value="ECO:0007669"/>
    <property type="project" value="TreeGrafter"/>
</dbReference>
<dbReference type="InterPro" id="IPR012561">
    <property type="entry name" value="Ferlin_B-domain"/>
</dbReference>
<evidence type="ECO:0000256" key="4">
    <source>
        <dbReference type="ARBA" id="ARBA00022475"/>
    </source>
</evidence>
<dbReference type="GO" id="GO:0005886">
    <property type="term" value="C:plasma membrane"/>
    <property type="evidence" value="ECO:0007669"/>
    <property type="project" value="UniProtKB-SubCell"/>
</dbReference>
<sequence length="1928" mass="218385">MGPPPGHRDPPLGHGASHKTMSPLPGRFFGNTTRALSERRTLVWFLGDQPLDSASFVDIQLREWGHLATERDLGSATVFLTSLAAKPSSILTLKDLPLLDGGHQPTGCTINLSASYTPPGLKAIGEPGKQKASGERAHSGVITAIRSITGKDHQREGISSRINSRRELTDKKQDFQVRVRIIEGRQLQGNNIKPVVKVFIGDHVYRTRIKTGNNPYFNEIFFQNFHETPTQLFDETINIQVLNSRAVRADSIIGVFKVNRRPGCPSLPGHALNWKWLSLYHPTHLNAGLRGYLKVSLCVLGAGDQAPELDKPAESEDVESNLLKPAAMPVCMATFQLRIYRAEDMPQMEDSCLHYFRSMFQMHVDKRICVDPSVEVSFAGKTRCTRVMPRNANPEWNQVLFFPAQLPSVCDKIKLTVLNGDQAGKRDVLGTTYINLSQVSSTGAEIEGDFSGFLPCFGPSFLTLYGSPREFTSLHDPYEKLNSGSEEGVAYRGRILVELNTSMDRTPRQEIEEIPAEAVARVERYLSRRKYGLCAIFYSATMLPAIKELIQFEVSIGNYGNKFDVTCKPCASTTQYSQAVFDGNHYHYLPWYDTKPMVAITSFWEDASYYMDTLNILHSTRDRLTLNLDALRSVRTAEDPSLGDVWKKLLKELLEDCNRPLPSLEGRVTATVLDQQLRDLRGRLLHQVARSAERLSAGMNPNTLILKVEDWLQRINTITPEPQASMPDVVIWMLCKEKRVAYARVKAHTIMFSKAGPCACGKLCGKTHTLFLKSPQRDGKDTIHGQLRMRMWLSLVSDSQEFMRHCEGKIGVYAETYENQVKIFGKWGPKGLMQHPSFSDITGKIGVPRDKFQLPKGWHWDGDWAVEPQRRLLLDTETNHSEVLEEVYENESRQPGEEWAPAPSPNTDAGGAAVSPKEGIVCPKGWHFEEGWRVEVNRAVDESGPDGSTAPLSGWEYGIGIPPTGTPRSWNAAEKTYHTHRRRRWLRRRCRDLNTQSQEQEIASFLQLHSTGKPSEEDTWEYASCFGWKFHLQPRPHDTYRRRCWRRKLVPVQPARVAPIFLLEGSLGVEFEDQEKEEGEEKEKQTAREKKILEEGEREKRSPAQNILQLNTPLITCVFQQPNYYQLHCYIYQARDLTPSDGRSSSDPYAHVSFLHRSQRTQTLTATLSPSWDQTLVFDHVLIYGDPQAIRQDPPLVVLELFGQDIIDKDDFLGRSMCSPLVCLDLGSRHLPCLQWYPITKQQKEAGELLAAFELLLDPKDGAPGHLPAPSWKNGIYVIPSGIRPTLRLMAIEILAWGLRGLQSYNLLSVMSPSLVVECGGEAIQTAPIRDLHENPNFPINVFLMRVHLPMEEDLMPPIELKVVDNREFGYKPVVGQASVRSLRRYMCEPSAEGHHPSLPPPVAPKGKFAKMLSRMAAESWLRTTPRAEKEEEECVDWWSKFYAATGDLAKSGDYLQTGLDSLKVYNCELEAVPEFQGLQDFCQTFRLYRGLVQEKANEDPLVVGEFKGLFQIYPLPEDPSSPLPPRQFQELPESQPQKCLLRVYIVRAFNLPPKDRNGLCDPYVQVTLGKKKLGDRDQYLPNTLEPVFGRVFELPCTLPLEKDLQISLFDYDLILPDQKIGATSIDLENRLLSRFRASCGLPQSYCISGPCQWRDQLLPTQLLENFARMRSLALPEFSADGGKATFMGRAFLLGQFENKVPAHGHLGSPRERLALHLLRTCGLVPEHLETRTLYHSIQPGIDQGKLQMWVDVFPESLGPPGPAFNITPRKPKRYELRCIIWNTRDVDLQDTSITGQRMSDIYVKGWLDGLEEERQRTDVHYRSLGGEGNFNWRFIFPFEFLPMEQVCVLPEKQSLWSLDETVLKVPPKLVLQVWDNDKFSADDFLGVLEIKLLSMPCPARRPRACTLKMLQDESDSPAPPRCPRRTS</sequence>
<feature type="non-terminal residue" evidence="13">
    <location>
        <position position="1928"/>
    </location>
</feature>
<dbReference type="InterPro" id="IPR037723">
    <property type="entry name" value="C2D_Ferlin"/>
</dbReference>
<dbReference type="Pfam" id="PF08165">
    <property type="entry name" value="FerA"/>
    <property type="match status" value="1"/>
</dbReference>
<evidence type="ECO:0000313" key="13">
    <source>
        <dbReference type="EMBL" id="KAH1178550.1"/>
    </source>
</evidence>
<evidence type="ECO:0000256" key="2">
    <source>
        <dbReference type="ARBA" id="ARBA00004483"/>
    </source>
</evidence>
<feature type="region of interest" description="Disordered" evidence="11">
    <location>
        <begin position="1072"/>
        <end position="1104"/>
    </location>
</feature>
<dbReference type="SMART" id="SM01202">
    <property type="entry name" value="FerI"/>
    <property type="match status" value="1"/>
</dbReference>
<dbReference type="Pfam" id="PF00168">
    <property type="entry name" value="C2"/>
    <property type="match status" value="5"/>
</dbReference>
<dbReference type="InterPro" id="IPR037725">
    <property type="entry name" value="C2F_Ferlin"/>
</dbReference>
<dbReference type="Proteomes" id="UP000827986">
    <property type="component" value="Unassembled WGS sequence"/>
</dbReference>
<evidence type="ECO:0000256" key="1">
    <source>
        <dbReference type="ARBA" id="ARBA00004401"/>
    </source>
</evidence>
<dbReference type="SMART" id="SM01200">
    <property type="entry name" value="FerA"/>
    <property type="match status" value="1"/>
</dbReference>
<dbReference type="CDD" id="cd04018">
    <property type="entry name" value="C2C_Ferlin"/>
    <property type="match status" value="1"/>
</dbReference>
<dbReference type="PROSITE" id="PS50004">
    <property type="entry name" value="C2"/>
    <property type="match status" value="6"/>
</dbReference>
<evidence type="ECO:0000256" key="10">
    <source>
        <dbReference type="ARBA" id="ARBA00023329"/>
    </source>
</evidence>
<feature type="domain" description="C2" evidence="12">
    <location>
        <begin position="1109"/>
        <end position="1237"/>
    </location>
</feature>
<dbReference type="InterPro" id="IPR037720">
    <property type="entry name" value="C2B_Ferlin"/>
</dbReference>
<evidence type="ECO:0000256" key="9">
    <source>
        <dbReference type="ARBA" id="ARBA00023136"/>
    </source>
</evidence>
<gene>
    <name evidence="13" type="ORF">KIL84_012252</name>
</gene>
<proteinExistence type="inferred from homology"/>
<dbReference type="InterPro" id="IPR012968">
    <property type="entry name" value="FerIin_dom"/>
</dbReference>
<evidence type="ECO:0000256" key="5">
    <source>
        <dbReference type="ARBA" id="ARBA00022692"/>
    </source>
</evidence>
<comment type="similarity">
    <text evidence="3">Belongs to the ferlin family.</text>
</comment>
<feature type="region of interest" description="Disordered" evidence="11">
    <location>
        <begin position="889"/>
        <end position="915"/>
    </location>
</feature>
<feature type="compositionally biased region" description="Basic and acidic residues" evidence="11">
    <location>
        <begin position="1079"/>
        <end position="1102"/>
    </location>
</feature>
<dbReference type="SMART" id="SM00693">
    <property type="entry name" value="DysFN"/>
    <property type="match status" value="2"/>
</dbReference>
<feature type="compositionally biased region" description="Basic and acidic residues" evidence="11">
    <location>
        <begin position="1"/>
        <end position="11"/>
    </location>
</feature>
<feature type="domain" description="C2" evidence="12">
    <location>
        <begin position="314"/>
        <end position="450"/>
    </location>
</feature>
<evidence type="ECO:0000256" key="7">
    <source>
        <dbReference type="ARBA" id="ARBA00022968"/>
    </source>
</evidence>
<dbReference type="InterPro" id="IPR000008">
    <property type="entry name" value="C2_dom"/>
</dbReference>
<feature type="domain" description="C2" evidence="12">
    <location>
        <begin position="1523"/>
        <end position="1641"/>
    </location>
</feature>
<dbReference type="Pfam" id="PF08151">
    <property type="entry name" value="FerI"/>
    <property type="match status" value="1"/>
</dbReference>
<dbReference type="PANTHER" id="PTHR12546:SF34">
    <property type="entry name" value="FER-1-LIKE PROTEIN 5"/>
    <property type="match status" value="1"/>
</dbReference>
<dbReference type="InterPro" id="IPR055072">
    <property type="entry name" value="Ferlin_DSRM"/>
</dbReference>
<evidence type="ECO:0000256" key="8">
    <source>
        <dbReference type="ARBA" id="ARBA00022989"/>
    </source>
</evidence>
<dbReference type="InterPro" id="IPR012560">
    <property type="entry name" value="Ferlin_A-domain"/>
</dbReference>
<keyword evidence="7" id="KW-0735">Signal-anchor</keyword>
<evidence type="ECO:0000256" key="6">
    <source>
        <dbReference type="ARBA" id="ARBA00022737"/>
    </source>
</evidence>
<evidence type="ECO:0000313" key="14">
    <source>
        <dbReference type="Proteomes" id="UP000827986"/>
    </source>
</evidence>
<name>A0A9D3XGB9_9SAUR</name>
<dbReference type="SMART" id="SM00239">
    <property type="entry name" value="C2"/>
    <property type="match status" value="5"/>
</dbReference>
<comment type="subcellular location">
    <subcellularLocation>
        <location evidence="1">Cell membrane</location>
        <topology evidence="1">Single-pass type II membrane protein</topology>
    </subcellularLocation>
    <subcellularLocation>
        <location evidence="2">Cytoplasmic vesicle membrane</location>
        <topology evidence="2">Single-pass type II membrane protein</topology>
    </subcellularLocation>
</comment>
<dbReference type="InterPro" id="IPR035892">
    <property type="entry name" value="C2_domain_sf"/>
</dbReference>
<evidence type="ECO:0000259" key="12">
    <source>
        <dbReference type="PROSITE" id="PS50004"/>
    </source>
</evidence>
<dbReference type="Gene3D" id="2.60.40.150">
    <property type="entry name" value="C2 domain"/>
    <property type="match status" value="6"/>
</dbReference>
<dbReference type="SUPFAM" id="SSF49562">
    <property type="entry name" value="C2 domain (Calcium/lipid-binding domain, CaLB)"/>
    <property type="match status" value="6"/>
</dbReference>
<reference evidence="13" key="1">
    <citation type="submission" date="2021-09" db="EMBL/GenBank/DDBJ databases">
        <title>The genome of Mauremys mutica provides insights into the evolution of semi-aquatic lifestyle.</title>
        <authorList>
            <person name="Gong S."/>
            <person name="Gao Y."/>
        </authorList>
    </citation>
    <scope>NUCLEOTIDE SEQUENCE</scope>
    <source>
        <strain evidence="13">MM-2020</strain>
        <tissue evidence="13">Muscle</tissue>
    </source>
</reference>
<feature type="region of interest" description="Disordered" evidence="11">
    <location>
        <begin position="1"/>
        <end position="25"/>
    </location>
</feature>
<keyword evidence="10" id="KW-0968">Cytoplasmic vesicle</keyword>